<dbReference type="InterPro" id="IPR050277">
    <property type="entry name" value="Sodium:Solute_Symporter"/>
</dbReference>
<reference evidence="15" key="1">
    <citation type="submission" date="2012-02" db="EMBL/GenBank/DDBJ databases">
        <title>The complete genome of Solitalea canadensis DSM 3403.</title>
        <authorList>
            <consortium name="US DOE Joint Genome Institute (JGI-PGF)"/>
            <person name="Lucas S."/>
            <person name="Copeland A."/>
            <person name="Lapidus A."/>
            <person name="Glavina del Rio T."/>
            <person name="Dalin E."/>
            <person name="Tice H."/>
            <person name="Bruce D."/>
            <person name="Goodwin L."/>
            <person name="Pitluck S."/>
            <person name="Peters L."/>
            <person name="Ovchinnikova G."/>
            <person name="Lu M."/>
            <person name="Kyrpides N."/>
            <person name="Mavromatis K."/>
            <person name="Ivanova N."/>
            <person name="Brettin T."/>
            <person name="Detter J.C."/>
            <person name="Han C."/>
            <person name="Larimer F."/>
            <person name="Land M."/>
            <person name="Hauser L."/>
            <person name="Markowitz V."/>
            <person name="Cheng J.-F."/>
            <person name="Hugenholtz P."/>
            <person name="Woyke T."/>
            <person name="Wu D."/>
            <person name="Spring S."/>
            <person name="Schroeder M."/>
            <person name="Kopitz M."/>
            <person name="Brambilla E."/>
            <person name="Klenk H.-P."/>
            <person name="Eisen J.A."/>
        </authorList>
    </citation>
    <scope>NUCLEOTIDE SEQUENCE</scope>
    <source>
        <strain evidence="15">DSM 3403</strain>
    </source>
</reference>
<sequence>MSLHTIDIAIIGLYLFLTLFVGFYISQKASKDLQSYFLGGNNIKWYYLGLSNASGMFDISGIMWTVSILFVYGLKSAWIPWLWPVWNQVFVFVFLAAWMRRSNTMTGAQWITFRFGEGRGSTLSHIIIVIFAVISVIGFIAYFFEGIGKFTTTILPWDLSTDMFGFHLSSEHAYALILCGITTVYTIKGGMYSVVGTEVVQFVIMTISCVVIGFIAYNSVTPEQINAVIPAGWKDLFFGWHLNLDWSNTPVPNVNNKIGQDGFEMFGLLFMMMLFKGIFSSLAGPVPSYDMQRVLSTKTAAEASKMSASTILVLYMPRYLMVAAFAVLGLVYIGPELGKMGATIDFEKILPAAIQKFVPIGWKGLLLAGLLASFMGTFSAFVNAAPAYIVNDIYKKYINPDASQKKYIRLSYVASIVLVIIGVSAGFFTKSLNSLTLWLTSALYGGYAAANVLKWIWWRFNGYGYFWGMLGGLIASTTKLFLFPEIVDIYVFPIILLCSFIGCFLGTFLTAPEDEETVMNFYKQTRPWGFWGPIKRKVMEADPSFSPNKDFKRDVFNILVGIVWQMSQVVIPIYFILRENYHLAVWAVVFFVTTWLLKKYWYDKLDETENAKKEANVKLVDESVPVN</sequence>
<evidence type="ECO:0000256" key="11">
    <source>
        <dbReference type="ARBA" id="ARBA00023201"/>
    </source>
</evidence>
<dbReference type="OrthoDB" id="9761931at2"/>
<name>H8KRU1_SOLCM</name>
<keyword evidence="4" id="KW-1003">Cell membrane</keyword>
<dbReference type="PROSITE" id="PS50283">
    <property type="entry name" value="NA_SOLUT_SYMP_3"/>
    <property type="match status" value="1"/>
</dbReference>
<evidence type="ECO:0000256" key="14">
    <source>
        <dbReference type="SAM" id="Phobius"/>
    </source>
</evidence>
<evidence type="ECO:0000313" key="15">
    <source>
        <dbReference type="EMBL" id="AFD07729.1"/>
    </source>
</evidence>
<feature type="transmembrane region" description="Helical" evidence="14">
    <location>
        <begin position="78"/>
        <end position="99"/>
    </location>
</feature>
<dbReference type="RefSeq" id="WP_014680956.1">
    <property type="nucleotide sequence ID" value="NC_017770.1"/>
</dbReference>
<keyword evidence="9" id="KW-0406">Ion transport</keyword>
<feature type="transmembrane region" description="Helical" evidence="14">
    <location>
        <begin position="310"/>
        <end position="333"/>
    </location>
</feature>
<proteinExistence type="inferred from homology"/>
<comment type="catalytic activity">
    <reaction evidence="12">
        <text>L-proline(in) + Na(+)(in) = L-proline(out) + Na(+)(out)</text>
        <dbReference type="Rhea" id="RHEA:28967"/>
        <dbReference type="ChEBI" id="CHEBI:29101"/>
        <dbReference type="ChEBI" id="CHEBI:60039"/>
    </reaction>
</comment>
<evidence type="ECO:0000256" key="10">
    <source>
        <dbReference type="ARBA" id="ARBA00023136"/>
    </source>
</evidence>
<evidence type="ECO:0000256" key="12">
    <source>
        <dbReference type="ARBA" id="ARBA00033708"/>
    </source>
</evidence>
<dbReference type="GO" id="GO:0005886">
    <property type="term" value="C:plasma membrane"/>
    <property type="evidence" value="ECO:0007669"/>
    <property type="project" value="UniProtKB-SubCell"/>
</dbReference>
<keyword evidence="11" id="KW-0739">Sodium transport</keyword>
<dbReference type="Proteomes" id="UP000007590">
    <property type="component" value="Chromosome"/>
</dbReference>
<feature type="transmembrane region" description="Helical" evidence="14">
    <location>
        <begin position="465"/>
        <end position="483"/>
    </location>
</feature>
<feature type="transmembrane region" description="Helical" evidence="14">
    <location>
        <begin position="6"/>
        <end position="25"/>
    </location>
</feature>
<feature type="transmembrane region" description="Helical" evidence="14">
    <location>
        <begin position="435"/>
        <end position="453"/>
    </location>
</feature>
<evidence type="ECO:0000256" key="3">
    <source>
        <dbReference type="ARBA" id="ARBA00022448"/>
    </source>
</evidence>
<feature type="transmembrane region" description="Helical" evidence="14">
    <location>
        <begin position="45"/>
        <end position="72"/>
    </location>
</feature>
<dbReference type="InterPro" id="IPR001734">
    <property type="entry name" value="Na/solute_symporter"/>
</dbReference>
<dbReference type="EMBL" id="CP003349">
    <property type="protein sequence ID" value="AFD07729.1"/>
    <property type="molecule type" value="Genomic_DNA"/>
</dbReference>
<feature type="transmembrane region" description="Helical" evidence="14">
    <location>
        <begin position="265"/>
        <end position="289"/>
    </location>
</feature>
<feature type="transmembrane region" description="Helical" evidence="14">
    <location>
        <begin position="555"/>
        <end position="577"/>
    </location>
</feature>
<protein>
    <submittedName>
        <fullName evidence="15">Na+/proline symporter</fullName>
    </submittedName>
</protein>
<dbReference type="STRING" id="929556.Solca_2695"/>
<feature type="transmembrane region" description="Helical" evidence="14">
    <location>
        <begin position="410"/>
        <end position="429"/>
    </location>
</feature>
<dbReference type="KEGG" id="scn:Solca_2695"/>
<keyword evidence="3" id="KW-0813">Transport</keyword>
<dbReference type="Pfam" id="PF00474">
    <property type="entry name" value="SSF"/>
    <property type="match status" value="1"/>
</dbReference>
<dbReference type="HOGENOM" id="CLU_019510_1_0_10"/>
<evidence type="ECO:0000313" key="16">
    <source>
        <dbReference type="Proteomes" id="UP000007590"/>
    </source>
</evidence>
<dbReference type="PANTHER" id="PTHR48086:SF3">
    <property type="entry name" value="SODIUM_PROLINE SYMPORTER"/>
    <property type="match status" value="1"/>
</dbReference>
<dbReference type="CDD" id="cd11477">
    <property type="entry name" value="SLC5sbd_u1"/>
    <property type="match status" value="1"/>
</dbReference>
<keyword evidence="7 14" id="KW-1133">Transmembrane helix</keyword>
<keyword evidence="6" id="KW-0769">Symport</keyword>
<evidence type="ECO:0000256" key="6">
    <source>
        <dbReference type="ARBA" id="ARBA00022847"/>
    </source>
</evidence>
<feature type="transmembrane region" description="Helical" evidence="14">
    <location>
        <begin position="489"/>
        <end position="511"/>
    </location>
</feature>
<dbReference type="InterPro" id="IPR038377">
    <property type="entry name" value="Na/Glc_symporter_sf"/>
</dbReference>
<accession>H8KRU1</accession>
<keyword evidence="5 14" id="KW-0812">Transmembrane</keyword>
<feature type="transmembrane region" description="Helical" evidence="14">
    <location>
        <begin position="365"/>
        <end position="389"/>
    </location>
</feature>
<evidence type="ECO:0000256" key="7">
    <source>
        <dbReference type="ARBA" id="ARBA00022989"/>
    </source>
</evidence>
<dbReference type="AlphaFoldDB" id="H8KRU1"/>
<evidence type="ECO:0000256" key="9">
    <source>
        <dbReference type="ARBA" id="ARBA00023065"/>
    </source>
</evidence>
<evidence type="ECO:0000256" key="1">
    <source>
        <dbReference type="ARBA" id="ARBA00004651"/>
    </source>
</evidence>
<feature type="transmembrane region" description="Helical" evidence="14">
    <location>
        <begin position="199"/>
        <end position="217"/>
    </location>
</feature>
<feature type="transmembrane region" description="Helical" evidence="14">
    <location>
        <begin position="583"/>
        <end position="602"/>
    </location>
</feature>
<dbReference type="GO" id="GO:0015193">
    <property type="term" value="F:L-proline transmembrane transporter activity"/>
    <property type="evidence" value="ECO:0007669"/>
    <property type="project" value="TreeGrafter"/>
</dbReference>
<dbReference type="eggNOG" id="COG0591">
    <property type="taxonomic scope" value="Bacteria"/>
</dbReference>
<dbReference type="GO" id="GO:0015824">
    <property type="term" value="P:proline transport"/>
    <property type="evidence" value="ECO:0007669"/>
    <property type="project" value="TreeGrafter"/>
</dbReference>
<dbReference type="GO" id="GO:0005298">
    <property type="term" value="F:proline:sodium symporter activity"/>
    <property type="evidence" value="ECO:0007669"/>
    <property type="project" value="TreeGrafter"/>
</dbReference>
<feature type="transmembrane region" description="Helical" evidence="14">
    <location>
        <begin position="164"/>
        <end position="187"/>
    </location>
</feature>
<gene>
    <name evidence="15" type="ordered locus">Solca_2695</name>
</gene>
<dbReference type="PANTHER" id="PTHR48086">
    <property type="entry name" value="SODIUM/PROLINE SYMPORTER-RELATED"/>
    <property type="match status" value="1"/>
</dbReference>
<evidence type="ECO:0000256" key="2">
    <source>
        <dbReference type="ARBA" id="ARBA00006434"/>
    </source>
</evidence>
<evidence type="ECO:0000256" key="8">
    <source>
        <dbReference type="ARBA" id="ARBA00023053"/>
    </source>
</evidence>
<comment type="subcellular location">
    <subcellularLocation>
        <location evidence="1">Cell membrane</location>
        <topology evidence="1">Multi-pass membrane protein</topology>
    </subcellularLocation>
</comment>
<organism evidence="15 16">
    <name type="scientific">Solitalea canadensis (strain ATCC 29591 / DSM 3403 / JCM 21819 / LMG 8368 / NBRC 15130 / NCIMB 12057 / USAM 9D)</name>
    <name type="common">Flexibacter canadensis</name>
    <dbReference type="NCBI Taxonomy" id="929556"/>
    <lineage>
        <taxon>Bacteria</taxon>
        <taxon>Pseudomonadati</taxon>
        <taxon>Bacteroidota</taxon>
        <taxon>Sphingobacteriia</taxon>
        <taxon>Sphingobacteriales</taxon>
        <taxon>Sphingobacteriaceae</taxon>
        <taxon>Solitalea</taxon>
    </lineage>
</organism>
<evidence type="ECO:0000256" key="5">
    <source>
        <dbReference type="ARBA" id="ARBA00022692"/>
    </source>
</evidence>
<keyword evidence="16" id="KW-1185">Reference proteome</keyword>
<evidence type="ECO:0000256" key="13">
    <source>
        <dbReference type="RuleBase" id="RU362091"/>
    </source>
</evidence>
<keyword evidence="10 14" id="KW-0472">Membrane</keyword>
<keyword evidence="8" id="KW-0915">Sodium</keyword>
<evidence type="ECO:0000256" key="4">
    <source>
        <dbReference type="ARBA" id="ARBA00022475"/>
    </source>
</evidence>
<dbReference type="Gene3D" id="1.20.1730.10">
    <property type="entry name" value="Sodium/glucose cotransporter"/>
    <property type="match status" value="1"/>
</dbReference>
<comment type="similarity">
    <text evidence="2 13">Belongs to the sodium:solute symporter (SSF) (TC 2.A.21) family.</text>
</comment>
<feature type="transmembrane region" description="Helical" evidence="14">
    <location>
        <begin position="120"/>
        <end position="144"/>
    </location>
</feature>